<evidence type="ECO:0000256" key="6">
    <source>
        <dbReference type="PIRNR" id="PIRNR039090"/>
    </source>
</evidence>
<protein>
    <recommendedName>
        <fullName evidence="6">Flagellar secretion chaperone FliS</fullName>
    </recommendedName>
</protein>
<dbReference type="PANTHER" id="PTHR34773">
    <property type="entry name" value="FLAGELLAR SECRETION CHAPERONE FLIS"/>
    <property type="match status" value="1"/>
</dbReference>
<dbReference type="SUPFAM" id="SSF101116">
    <property type="entry name" value="Flagellar export chaperone FliS"/>
    <property type="match status" value="1"/>
</dbReference>
<dbReference type="RefSeq" id="WP_182338287.1">
    <property type="nucleotide sequence ID" value="NZ_JACGXS010000001.1"/>
</dbReference>
<keyword evidence="3 6" id="KW-0963">Cytoplasm</keyword>
<gene>
    <name evidence="7" type="primary">fliS</name>
    <name evidence="7" type="ORF">H4O11_05275</name>
</gene>
<dbReference type="Gene3D" id="1.20.120.340">
    <property type="entry name" value="Flagellar protein FliS"/>
    <property type="match status" value="1"/>
</dbReference>
<keyword evidence="5" id="KW-0143">Chaperone</keyword>
<keyword evidence="7" id="KW-0969">Cilium</keyword>
<dbReference type="PIRSF" id="PIRSF039090">
    <property type="entry name" value="Flis"/>
    <property type="match status" value="1"/>
</dbReference>
<comment type="caution">
    <text evidence="7">The sequence shown here is derived from an EMBL/GenBank/DDBJ whole genome shotgun (WGS) entry which is preliminary data.</text>
</comment>
<evidence type="ECO:0000313" key="7">
    <source>
        <dbReference type="EMBL" id="MBA8681214.1"/>
    </source>
</evidence>
<evidence type="ECO:0000256" key="1">
    <source>
        <dbReference type="ARBA" id="ARBA00004514"/>
    </source>
</evidence>
<accession>A0A7W3II23</accession>
<comment type="similarity">
    <text evidence="2 6">Belongs to the FliS family.</text>
</comment>
<dbReference type="GO" id="GO:0071973">
    <property type="term" value="P:bacterial-type flagellum-dependent cell motility"/>
    <property type="evidence" value="ECO:0007669"/>
    <property type="project" value="TreeGrafter"/>
</dbReference>
<dbReference type="PANTHER" id="PTHR34773:SF1">
    <property type="entry name" value="FLAGELLAR SECRETION CHAPERONE FLIS"/>
    <property type="match status" value="1"/>
</dbReference>
<dbReference type="GO" id="GO:0044780">
    <property type="term" value="P:bacterial-type flagellum assembly"/>
    <property type="evidence" value="ECO:0007669"/>
    <property type="project" value="InterPro"/>
</dbReference>
<dbReference type="GO" id="GO:0005829">
    <property type="term" value="C:cytosol"/>
    <property type="evidence" value="ECO:0007669"/>
    <property type="project" value="UniProtKB-SubCell"/>
</dbReference>
<dbReference type="InterPro" id="IPR036584">
    <property type="entry name" value="FliS_sf"/>
</dbReference>
<proteinExistence type="inferred from homology"/>
<organism evidence="7 8">
    <name type="scientific">Stenotrophomonas tumulicola</name>
    <dbReference type="NCBI Taxonomy" id="1685415"/>
    <lineage>
        <taxon>Bacteria</taxon>
        <taxon>Pseudomonadati</taxon>
        <taxon>Pseudomonadota</taxon>
        <taxon>Gammaproteobacteria</taxon>
        <taxon>Lysobacterales</taxon>
        <taxon>Lysobacteraceae</taxon>
        <taxon>Stenotrophomonas</taxon>
    </lineage>
</organism>
<evidence type="ECO:0000256" key="5">
    <source>
        <dbReference type="ARBA" id="ARBA00023186"/>
    </source>
</evidence>
<keyword evidence="8" id="KW-1185">Reference proteome</keyword>
<dbReference type="Pfam" id="PF02561">
    <property type="entry name" value="FliS"/>
    <property type="match status" value="1"/>
</dbReference>
<dbReference type="NCBIfam" id="TIGR00208">
    <property type="entry name" value="fliS"/>
    <property type="match status" value="1"/>
</dbReference>
<keyword evidence="4 6" id="KW-1005">Bacterial flagellum biogenesis</keyword>
<evidence type="ECO:0000256" key="2">
    <source>
        <dbReference type="ARBA" id="ARBA00008787"/>
    </source>
</evidence>
<evidence type="ECO:0000313" key="8">
    <source>
        <dbReference type="Proteomes" id="UP000547058"/>
    </source>
</evidence>
<dbReference type="AlphaFoldDB" id="A0A7W3II23"/>
<dbReference type="CDD" id="cd16098">
    <property type="entry name" value="FliS"/>
    <property type="match status" value="1"/>
</dbReference>
<name>A0A7W3II23_9GAMM</name>
<dbReference type="Proteomes" id="UP000547058">
    <property type="component" value="Unassembled WGS sequence"/>
</dbReference>
<dbReference type="InterPro" id="IPR003713">
    <property type="entry name" value="FliS"/>
</dbReference>
<keyword evidence="7" id="KW-0966">Cell projection</keyword>
<evidence type="ECO:0000256" key="4">
    <source>
        <dbReference type="ARBA" id="ARBA00022795"/>
    </source>
</evidence>
<keyword evidence="7" id="KW-0282">Flagellum</keyword>
<dbReference type="EMBL" id="JACGXS010000001">
    <property type="protein sequence ID" value="MBA8681214.1"/>
    <property type="molecule type" value="Genomic_DNA"/>
</dbReference>
<sequence length="139" mass="14823">MYGTNRQFAEQYRKVGVSTSVVDADPHKLVALLLAGACERIRIAEASLQRNDQARKGKAIGEACAIVGHLDGSLDHEAGGEIAGNLSALYEFVIVRLTEANLHNDANALQEALGLMVEIDSAWNAIPVEQRSVRGAGSP</sequence>
<comment type="subcellular location">
    <subcellularLocation>
        <location evidence="1 6">Cytoplasm</location>
        <location evidence="1 6">Cytosol</location>
    </subcellularLocation>
</comment>
<reference evidence="7 8" key="1">
    <citation type="submission" date="2020-08" db="EMBL/GenBank/DDBJ databases">
        <title>Stenotrophomonas tumulicola JCM 30961.</title>
        <authorList>
            <person name="Deng Y."/>
        </authorList>
    </citation>
    <scope>NUCLEOTIDE SEQUENCE [LARGE SCALE GENOMIC DNA]</scope>
    <source>
        <strain evidence="7 8">JCM 30961</strain>
    </source>
</reference>
<evidence type="ECO:0000256" key="3">
    <source>
        <dbReference type="ARBA" id="ARBA00022490"/>
    </source>
</evidence>